<dbReference type="STRING" id="593750.Metfor_1471"/>
<keyword evidence="1" id="KW-0472">Membrane</keyword>
<evidence type="ECO:0000256" key="1">
    <source>
        <dbReference type="SAM" id="Phobius"/>
    </source>
</evidence>
<dbReference type="InParanoid" id="L0HEQ0"/>
<feature type="transmembrane region" description="Helical" evidence="1">
    <location>
        <begin position="38"/>
        <end position="57"/>
    </location>
</feature>
<keyword evidence="3" id="KW-1185">Reference proteome</keyword>
<dbReference type="RefSeq" id="WP_015285468.1">
    <property type="nucleotide sequence ID" value="NC_019943.1"/>
</dbReference>
<name>L0HEQ0_METFS</name>
<dbReference type="HOGENOM" id="CLU_2968455_0_0_2"/>
<dbReference type="KEGG" id="mfo:Metfor_1471"/>
<protein>
    <submittedName>
        <fullName evidence="2">Uncharacterized protein</fullName>
    </submittedName>
</protein>
<dbReference type="OrthoDB" id="383938at2157"/>
<reference evidence="3" key="1">
    <citation type="submission" date="2011-12" db="EMBL/GenBank/DDBJ databases">
        <title>Complete sequence of Methanoregula formicicum SMSP.</title>
        <authorList>
            <person name="Lucas S."/>
            <person name="Han J."/>
            <person name="Lapidus A."/>
            <person name="Cheng J.-F."/>
            <person name="Goodwin L."/>
            <person name="Pitluck S."/>
            <person name="Peters L."/>
            <person name="Ovchinnikova G."/>
            <person name="Teshima H."/>
            <person name="Detter J.C."/>
            <person name="Han C."/>
            <person name="Tapia R."/>
            <person name="Land M."/>
            <person name="Hauser L."/>
            <person name="Kyrpides N."/>
            <person name="Ivanova N."/>
            <person name="Pagani I."/>
            <person name="Imachi H."/>
            <person name="Tamaki H."/>
            <person name="Sekiguchi Y."/>
            <person name="Kamagata Y."/>
            <person name="Cadillo-Quiroz H."/>
            <person name="Zinder S."/>
            <person name="Liu W.-T."/>
            <person name="Woyke T."/>
        </authorList>
    </citation>
    <scope>NUCLEOTIDE SEQUENCE [LARGE SCALE GENOMIC DNA]</scope>
    <source>
        <strain evidence="3">DSM 22288 / NBRC 105244 / SMSP</strain>
    </source>
</reference>
<keyword evidence="1" id="KW-1133">Transmembrane helix</keyword>
<dbReference type="AlphaFoldDB" id="L0HEQ0"/>
<evidence type="ECO:0000313" key="3">
    <source>
        <dbReference type="Proteomes" id="UP000010824"/>
    </source>
</evidence>
<dbReference type="EMBL" id="CP003167">
    <property type="protein sequence ID" value="AGB02505.1"/>
    <property type="molecule type" value="Genomic_DNA"/>
</dbReference>
<accession>L0HEQ0</accession>
<dbReference type="Proteomes" id="UP000010824">
    <property type="component" value="Chromosome"/>
</dbReference>
<keyword evidence="1" id="KW-0812">Transmembrane</keyword>
<proteinExistence type="predicted"/>
<evidence type="ECO:0000313" key="2">
    <source>
        <dbReference type="EMBL" id="AGB02505.1"/>
    </source>
</evidence>
<gene>
    <name evidence="2" type="ordered locus">Metfor_1471</name>
</gene>
<dbReference type="GeneID" id="62009171"/>
<organism evidence="2 3">
    <name type="scientific">Methanoregula formicica (strain DSM 22288 / NBRC 105244 / SMSP)</name>
    <dbReference type="NCBI Taxonomy" id="593750"/>
    <lineage>
        <taxon>Archaea</taxon>
        <taxon>Methanobacteriati</taxon>
        <taxon>Methanobacteriota</taxon>
        <taxon>Stenosarchaea group</taxon>
        <taxon>Methanomicrobia</taxon>
        <taxon>Methanomicrobiales</taxon>
        <taxon>Methanoregulaceae</taxon>
        <taxon>Methanoregula</taxon>
    </lineage>
</organism>
<feature type="transmembrane region" description="Helical" evidence="1">
    <location>
        <begin position="7"/>
        <end position="26"/>
    </location>
</feature>
<sequence>MDKATRTQISIAFFVTGFVLIAIQDLKRLDTIDLGFTWPYAIMFYCGLIFMAVGYYLK</sequence>
<reference evidence="2 3" key="2">
    <citation type="journal article" date="2014" name="Genome Announc.">
        <title>Complete Genome Sequence of Methanoregula formicica SMSPT, a Mesophilic Hydrogenotrophic Methanogen Isolated from a Methanogenic Upflow Anaerobic Sludge Blanket Reactor.</title>
        <authorList>
            <person name="Yamamoto K."/>
            <person name="Tamaki H."/>
            <person name="Cadillo-Quiroz H."/>
            <person name="Imachi H."/>
            <person name="Kyrpides N."/>
            <person name="Woyke T."/>
            <person name="Goodwin L."/>
            <person name="Zinder S.H."/>
            <person name="Kamagata Y."/>
            <person name="Liu W.T."/>
        </authorList>
    </citation>
    <scope>NUCLEOTIDE SEQUENCE [LARGE SCALE GENOMIC DNA]</scope>
    <source>
        <strain evidence="3">DSM 22288 / NBRC 105244 / SMSP</strain>
    </source>
</reference>